<keyword evidence="2" id="KW-0479">Metal-binding</keyword>
<proteinExistence type="predicted"/>
<gene>
    <name evidence="5" type="ORF">J2Z37_001136</name>
</gene>
<dbReference type="PANTHER" id="PTHR13794:SF58">
    <property type="entry name" value="MITOCHONDRIAL ENOLASE SUPERFAMILY MEMBER 1"/>
    <property type="match status" value="1"/>
</dbReference>
<dbReference type="SFLD" id="SFLDG00179">
    <property type="entry name" value="mandelate_racemase"/>
    <property type="match status" value="1"/>
</dbReference>
<evidence type="ECO:0000259" key="4">
    <source>
        <dbReference type="SMART" id="SM00922"/>
    </source>
</evidence>
<dbReference type="EMBL" id="JAGGKT010000002">
    <property type="protein sequence ID" value="MBP1931139.1"/>
    <property type="molecule type" value="Genomic_DNA"/>
</dbReference>
<dbReference type="Pfam" id="PF13378">
    <property type="entry name" value="MR_MLE_C"/>
    <property type="match status" value="1"/>
</dbReference>
<dbReference type="RefSeq" id="WP_209809226.1">
    <property type="nucleotide sequence ID" value="NZ_JAGGKT010000002.1"/>
</dbReference>
<accession>A0ABS4GLL7</accession>
<dbReference type="InterPro" id="IPR036849">
    <property type="entry name" value="Enolase-like_C_sf"/>
</dbReference>
<reference evidence="5 6" key="1">
    <citation type="submission" date="2021-03" db="EMBL/GenBank/DDBJ databases">
        <title>Genomic Encyclopedia of Type Strains, Phase IV (KMG-IV): sequencing the most valuable type-strain genomes for metagenomic binning, comparative biology and taxonomic classification.</title>
        <authorList>
            <person name="Goeker M."/>
        </authorList>
    </citation>
    <scope>NUCLEOTIDE SEQUENCE [LARGE SCALE GENOMIC DNA]</scope>
    <source>
        <strain evidence="5 6">DSM 24738</strain>
    </source>
</reference>
<dbReference type="Pfam" id="PF02746">
    <property type="entry name" value="MR_MLE_N"/>
    <property type="match status" value="1"/>
</dbReference>
<keyword evidence="6" id="KW-1185">Reference proteome</keyword>
<name>A0ABS4GLL7_9BACL</name>
<dbReference type="PANTHER" id="PTHR13794">
    <property type="entry name" value="ENOLASE SUPERFAMILY, MANDELATE RACEMASE"/>
    <property type="match status" value="1"/>
</dbReference>
<evidence type="ECO:0000313" key="6">
    <source>
        <dbReference type="Proteomes" id="UP001519343"/>
    </source>
</evidence>
<dbReference type="InterPro" id="IPR013341">
    <property type="entry name" value="Mandelate_racemase_N_dom"/>
</dbReference>
<evidence type="ECO:0000256" key="2">
    <source>
        <dbReference type="ARBA" id="ARBA00022723"/>
    </source>
</evidence>
<protein>
    <submittedName>
        <fullName evidence="5">D-galactarolactone cycloisomerase</fullName>
        <ecNumber evidence="5">5.5.1.-</ecNumber>
    </submittedName>
</protein>
<evidence type="ECO:0000256" key="3">
    <source>
        <dbReference type="ARBA" id="ARBA00022842"/>
    </source>
</evidence>
<evidence type="ECO:0000313" key="5">
    <source>
        <dbReference type="EMBL" id="MBP1931139.1"/>
    </source>
</evidence>
<dbReference type="SUPFAM" id="SSF51604">
    <property type="entry name" value="Enolase C-terminal domain-like"/>
    <property type="match status" value="1"/>
</dbReference>
<dbReference type="Gene3D" id="3.20.20.120">
    <property type="entry name" value="Enolase-like C-terminal domain"/>
    <property type="match status" value="1"/>
</dbReference>
<dbReference type="Gene3D" id="3.30.390.10">
    <property type="entry name" value="Enolase-like, N-terminal domain"/>
    <property type="match status" value="1"/>
</dbReference>
<dbReference type="EC" id="5.5.1.-" evidence="5"/>
<dbReference type="CDD" id="cd03316">
    <property type="entry name" value="MR_like"/>
    <property type="match status" value="1"/>
</dbReference>
<comment type="caution">
    <text evidence="5">The sequence shown here is derived from an EMBL/GenBank/DDBJ whole genome shotgun (WGS) entry which is preliminary data.</text>
</comment>
<dbReference type="SFLD" id="SFLDS00001">
    <property type="entry name" value="Enolase"/>
    <property type="match status" value="1"/>
</dbReference>
<dbReference type="InterPro" id="IPR029017">
    <property type="entry name" value="Enolase-like_N"/>
</dbReference>
<evidence type="ECO:0000256" key="1">
    <source>
        <dbReference type="ARBA" id="ARBA00001946"/>
    </source>
</evidence>
<dbReference type="GO" id="GO:0016853">
    <property type="term" value="F:isomerase activity"/>
    <property type="evidence" value="ECO:0007669"/>
    <property type="project" value="UniProtKB-KW"/>
</dbReference>
<dbReference type="SUPFAM" id="SSF54826">
    <property type="entry name" value="Enolase N-terminal domain-like"/>
    <property type="match status" value="1"/>
</dbReference>
<dbReference type="InterPro" id="IPR013342">
    <property type="entry name" value="Mandelate_racemase_C"/>
</dbReference>
<comment type="cofactor">
    <cofactor evidence="1">
        <name>Mg(2+)</name>
        <dbReference type="ChEBI" id="CHEBI:18420"/>
    </cofactor>
</comment>
<organism evidence="5 6">
    <name type="scientific">Ammoniphilus resinae</name>
    <dbReference type="NCBI Taxonomy" id="861532"/>
    <lineage>
        <taxon>Bacteria</taxon>
        <taxon>Bacillati</taxon>
        <taxon>Bacillota</taxon>
        <taxon>Bacilli</taxon>
        <taxon>Bacillales</taxon>
        <taxon>Paenibacillaceae</taxon>
        <taxon>Aneurinibacillus group</taxon>
        <taxon>Ammoniphilus</taxon>
    </lineage>
</organism>
<keyword evidence="3" id="KW-0460">Magnesium</keyword>
<keyword evidence="5" id="KW-0413">Isomerase</keyword>
<dbReference type="SMART" id="SM00922">
    <property type="entry name" value="MR_MLE"/>
    <property type="match status" value="1"/>
</dbReference>
<feature type="domain" description="Mandelate racemase/muconate lactonizing enzyme C-terminal" evidence="4">
    <location>
        <begin position="137"/>
        <end position="235"/>
    </location>
</feature>
<dbReference type="InterPro" id="IPR046945">
    <property type="entry name" value="RHMD-like"/>
</dbReference>
<dbReference type="InterPro" id="IPR029065">
    <property type="entry name" value="Enolase_C-like"/>
</dbReference>
<sequence>MKIVSVETFPLFYRLSQPYGDANGYKEYRTVFLFRITTESGISGWGECTDWLPSLKLGFEKRIIPYLMGKEATDRRKIVQYIKKWHQRIAGGVDMALSEITAKYAGLSICDLWGGKWRETVPVYASFQSYTEQKDWIQHSANLVDQAIGQGFGQLKVKVGGRPFQQDLEHIMHIQDMLQGQCKLILDANQSYDLATARRWERTFSSWSNFLWFEEPLPMNEVIEYAQLRSSLSVAVAGGENLKSTAEFLPLLRAGAMDIIQPDIAHEDGIDGFRHTLQLSRDFGLRTSPHTFDGALSRLYTLFSHACLPPWSKMDGEDIEPVEWDVMDNPFTHLVPLTPVKGHVAIPRGVGIGVELDEEIMKKYLWDGSLYR</sequence>
<dbReference type="Proteomes" id="UP001519343">
    <property type="component" value="Unassembled WGS sequence"/>
</dbReference>